<dbReference type="Gene3D" id="2.130.10.10">
    <property type="entry name" value="YVTN repeat-like/Quinoprotein amine dehydrogenase"/>
    <property type="match status" value="1"/>
</dbReference>
<dbReference type="STRING" id="286727.SAMN02982917_6891"/>
<evidence type="ECO:0000256" key="1">
    <source>
        <dbReference type="ARBA" id="ARBA00005564"/>
    </source>
</evidence>
<keyword evidence="2" id="KW-0119">Carbohydrate metabolism</keyword>
<dbReference type="GO" id="GO:0006006">
    <property type="term" value="P:glucose metabolic process"/>
    <property type="evidence" value="ECO:0007669"/>
    <property type="project" value="UniProtKB-KW"/>
</dbReference>
<dbReference type="InterPro" id="IPR015943">
    <property type="entry name" value="WD40/YVTN_repeat-like_dom_sf"/>
</dbReference>
<comment type="similarity">
    <text evidence="1">Belongs to the cycloisomerase 2 family.</text>
</comment>
<accession>A0A1X7HNR0</accession>
<dbReference type="InterPro" id="IPR019405">
    <property type="entry name" value="Lactonase_7-beta_prop"/>
</dbReference>
<keyword evidence="2" id="KW-0313">Glucose metabolism</keyword>
<proteinExistence type="inferred from homology"/>
<gene>
    <name evidence="3" type="ORF">SAMN02982917_6891</name>
</gene>
<dbReference type="GO" id="GO:0005829">
    <property type="term" value="C:cytosol"/>
    <property type="evidence" value="ECO:0007669"/>
    <property type="project" value="TreeGrafter"/>
</dbReference>
<dbReference type="SUPFAM" id="SSF51004">
    <property type="entry name" value="C-terminal (heme d1) domain of cytochrome cd1-nitrite reductase"/>
    <property type="match status" value="1"/>
</dbReference>
<name>A0A1X7HNR0_9PROT</name>
<reference evidence="3 4" key="1">
    <citation type="submission" date="2017-04" db="EMBL/GenBank/DDBJ databases">
        <authorList>
            <person name="Afonso C.L."/>
            <person name="Miller P.J."/>
            <person name="Scott M.A."/>
            <person name="Spackman E."/>
            <person name="Goraichik I."/>
            <person name="Dimitrov K.M."/>
            <person name="Suarez D.L."/>
            <person name="Swayne D.E."/>
        </authorList>
    </citation>
    <scope>NUCLEOTIDE SEQUENCE [LARGE SCALE GENOMIC DNA]</scope>
    <source>
        <strain evidence="3 4">A2P</strain>
    </source>
</reference>
<dbReference type="PANTHER" id="PTHR30344">
    <property type="entry name" value="6-PHOSPHOGLUCONOLACTONASE-RELATED"/>
    <property type="match status" value="1"/>
</dbReference>
<sequence>MIDRRVFLSAVAGSIAFSTSTTALGGTVPSRRLALYANVGADLVHYDVDVEAMTLTQRETLTLPDSVQYAWPHRSRRFLYIATSNQSPGNGAAKGNSHHLLALRIEEGSGALTPHGAPVALPTRPIHLSTDIPSENILIAFNKPSALRVYRINDDFTPGEEVRQFDPVDAGIYAHQARVTPDNRRAILVTRGNEGTATHAEEPGAIKVFDYHRGALANGMSIAPDGGRNFGPRHLDFHPTEPWIFLSIETQNEVGVFRMLPDGRVDPELLFRTGTLAEPGRHRARQAAGAIHVHPNGRFLYVANRAEQTEEAGGVQVFKGGENGITVYEIDGLTGQPKPLQHVESHGIHPRTFHIDPSGRMLVAEHNLPVTVRDGDRLRVVAAGLSVFRIGDDGRLKFIRKYDIDTGNRSMFWMGMVPV</sequence>
<dbReference type="GO" id="GO:0017057">
    <property type="term" value="F:6-phosphogluconolactonase activity"/>
    <property type="evidence" value="ECO:0007669"/>
    <property type="project" value="TreeGrafter"/>
</dbReference>
<dbReference type="EMBL" id="FXAK01000009">
    <property type="protein sequence ID" value="SMF89902.1"/>
    <property type="molecule type" value="Genomic_DNA"/>
</dbReference>
<dbReference type="Pfam" id="PF10282">
    <property type="entry name" value="Lactonase"/>
    <property type="match status" value="1"/>
</dbReference>
<protein>
    <submittedName>
        <fullName evidence="3">6-phosphogluconolactonase</fullName>
    </submittedName>
</protein>
<organism evidence="3 4">
    <name type="scientific">Azospirillum oryzae</name>
    <dbReference type="NCBI Taxonomy" id="286727"/>
    <lineage>
        <taxon>Bacteria</taxon>
        <taxon>Pseudomonadati</taxon>
        <taxon>Pseudomonadota</taxon>
        <taxon>Alphaproteobacteria</taxon>
        <taxon>Rhodospirillales</taxon>
        <taxon>Azospirillaceae</taxon>
        <taxon>Azospirillum</taxon>
    </lineage>
</organism>
<dbReference type="InterPro" id="IPR011048">
    <property type="entry name" value="Haem_d1_sf"/>
</dbReference>
<dbReference type="InterPro" id="IPR050282">
    <property type="entry name" value="Cycloisomerase_2"/>
</dbReference>
<dbReference type="PANTHER" id="PTHR30344:SF1">
    <property type="entry name" value="6-PHOSPHOGLUCONOLACTONASE"/>
    <property type="match status" value="1"/>
</dbReference>
<dbReference type="AlphaFoldDB" id="A0A1X7HNR0"/>
<evidence type="ECO:0000256" key="2">
    <source>
        <dbReference type="ARBA" id="ARBA00022526"/>
    </source>
</evidence>
<evidence type="ECO:0000313" key="3">
    <source>
        <dbReference type="EMBL" id="SMF89902.1"/>
    </source>
</evidence>
<dbReference type="OrthoDB" id="9790815at2"/>
<dbReference type="Proteomes" id="UP000192936">
    <property type="component" value="Unassembled WGS sequence"/>
</dbReference>
<evidence type="ECO:0000313" key="4">
    <source>
        <dbReference type="Proteomes" id="UP000192936"/>
    </source>
</evidence>